<gene>
    <name evidence="2" type="ORF">B0T16DRAFT_456727</name>
</gene>
<dbReference type="Proteomes" id="UP001174936">
    <property type="component" value="Unassembled WGS sequence"/>
</dbReference>
<accession>A0AA39YD53</accession>
<feature type="transmembrane region" description="Helical" evidence="1">
    <location>
        <begin position="28"/>
        <end position="51"/>
    </location>
</feature>
<evidence type="ECO:0000313" key="2">
    <source>
        <dbReference type="EMBL" id="KAK0649301.1"/>
    </source>
</evidence>
<keyword evidence="3" id="KW-1185">Reference proteome</keyword>
<keyword evidence="1" id="KW-0812">Transmembrane</keyword>
<dbReference type="PANTHER" id="PTHR36205">
    <property type="entry name" value="CHROMOSOME 19, WHOLE GENOME SHOTGUN SEQUENCE"/>
    <property type="match status" value="1"/>
</dbReference>
<keyword evidence="1" id="KW-1133">Transmembrane helix</keyword>
<dbReference type="PANTHER" id="PTHR36205:SF2">
    <property type="entry name" value="MAJOR FACILITATOR SUPERFAMILY TRANSPORTER"/>
    <property type="match status" value="1"/>
</dbReference>
<proteinExistence type="predicted"/>
<dbReference type="AlphaFoldDB" id="A0AA39YD53"/>
<dbReference type="InterPro" id="IPR021822">
    <property type="entry name" value="DUF3405"/>
</dbReference>
<protein>
    <submittedName>
        <fullName evidence="2">Uncharacterized protein</fullName>
    </submittedName>
</protein>
<name>A0AA39YD53_9PEZI</name>
<reference evidence="2" key="1">
    <citation type="submission" date="2023-06" db="EMBL/GenBank/DDBJ databases">
        <title>Genome-scale phylogeny and comparative genomics of the fungal order Sordariales.</title>
        <authorList>
            <consortium name="Lawrence Berkeley National Laboratory"/>
            <person name="Hensen N."/>
            <person name="Bonometti L."/>
            <person name="Westerberg I."/>
            <person name="Brannstrom I.O."/>
            <person name="Guillou S."/>
            <person name="Cros-Aarteil S."/>
            <person name="Calhoun S."/>
            <person name="Haridas S."/>
            <person name="Kuo A."/>
            <person name="Mondo S."/>
            <person name="Pangilinan J."/>
            <person name="Riley R."/>
            <person name="Labutti K."/>
            <person name="Andreopoulos B."/>
            <person name="Lipzen A."/>
            <person name="Chen C."/>
            <person name="Yanf M."/>
            <person name="Daum C."/>
            <person name="Ng V."/>
            <person name="Clum A."/>
            <person name="Steindorff A."/>
            <person name="Ohm R."/>
            <person name="Martin F."/>
            <person name="Silar P."/>
            <person name="Natvig D."/>
            <person name="Lalanne C."/>
            <person name="Gautier V."/>
            <person name="Ament-Velasquez S.L."/>
            <person name="Kruys A."/>
            <person name="Hutchinson M.I."/>
            <person name="Powell A.J."/>
            <person name="Barry K."/>
            <person name="Miller A.N."/>
            <person name="Grigoriev I.V."/>
            <person name="Debuchy R."/>
            <person name="Gladieux P."/>
            <person name="Thoren M.H."/>
            <person name="Johannesson H."/>
        </authorList>
    </citation>
    <scope>NUCLEOTIDE SEQUENCE</scope>
    <source>
        <strain evidence="2">SMH2532-1</strain>
    </source>
</reference>
<dbReference type="Pfam" id="PF11885">
    <property type="entry name" value="DUF3405"/>
    <property type="match status" value="1"/>
</dbReference>
<comment type="caution">
    <text evidence="2">The sequence shown here is derived from an EMBL/GenBank/DDBJ whole genome shotgun (WGS) entry which is preliminary data.</text>
</comment>
<evidence type="ECO:0000256" key="1">
    <source>
        <dbReference type="SAM" id="Phobius"/>
    </source>
</evidence>
<evidence type="ECO:0000313" key="3">
    <source>
        <dbReference type="Proteomes" id="UP001174936"/>
    </source>
</evidence>
<organism evidence="2 3">
    <name type="scientific">Cercophora newfieldiana</name>
    <dbReference type="NCBI Taxonomy" id="92897"/>
    <lineage>
        <taxon>Eukaryota</taxon>
        <taxon>Fungi</taxon>
        <taxon>Dikarya</taxon>
        <taxon>Ascomycota</taxon>
        <taxon>Pezizomycotina</taxon>
        <taxon>Sordariomycetes</taxon>
        <taxon>Sordariomycetidae</taxon>
        <taxon>Sordariales</taxon>
        <taxon>Lasiosphaeriaceae</taxon>
        <taxon>Cercophora</taxon>
    </lineage>
</organism>
<sequence>MEELSASAANRIAPVWPRVRRAVLSRQVLVVVVAFSAVWILCLQLSIFSSWGPPLGFVDIPGLQRGPRRMTSAYNTLPRLAERIPCYGPRGRLLSESPDDELREDEFSMPYPTPFTGSHEVLGLEVTWMTADGRYGPYGFGEETESYNRAKVDWDKVDWGKLQNECFARNKVRFPPAAAPFDNPLETIRLGFRNDTRIPEVRQWHEFNQTQRTALVVRAWRGYDYTPEGMHHLRSLITEAALRSGSEYQVILLVDMRESDENIFASPEAYQLGLDRAGVPQELRSIAVLWDNHVLESWYPGLEHRTMWQVYQPMQLLALHYPEFDHFWQLELDMRFTGDAGKFLDRLADFARREPRKQALERSTFMHMQQQIGDYKQFAHAVDRANNGNSHAWGPIRVPEIQPIGPEPPVRSPADDNFQWGVGEEADLIVTSYCNDILKADKWVFRNWIFGFQSGIKTPRFFCPPAIMRSSRALLLAIHQAQVDQSIHLPSEATPPSFALWHGLKLSFPQHPVFWKTRDDFATQEGWWKGGPANSSSGVGPDVLDHPRGLGLSYWWESGWPRQMFDAWNGEQLEEGIPFPWIMTKQNDKVYMPNMLLHPVKNR</sequence>
<dbReference type="EMBL" id="JAULSV010000003">
    <property type="protein sequence ID" value="KAK0649301.1"/>
    <property type="molecule type" value="Genomic_DNA"/>
</dbReference>
<keyword evidence="1" id="KW-0472">Membrane</keyword>